<dbReference type="EMBL" id="JAJGMW010000017">
    <property type="protein sequence ID" value="MCC4213667.1"/>
    <property type="molecule type" value="Genomic_DNA"/>
</dbReference>
<accession>A0ABS8GWV0</accession>
<dbReference type="PROSITE" id="PS51257">
    <property type="entry name" value="PROKAR_LIPOPROTEIN"/>
    <property type="match status" value="1"/>
</dbReference>
<gene>
    <name evidence="2" type="ORF">LLW17_13125</name>
</gene>
<dbReference type="InterPro" id="IPR024311">
    <property type="entry name" value="Lipocalin-like"/>
</dbReference>
<organism evidence="2 3">
    <name type="scientific">Leeuwenhoekiella parthenopeia</name>
    <dbReference type="NCBI Taxonomy" id="2890320"/>
    <lineage>
        <taxon>Bacteria</taxon>
        <taxon>Pseudomonadati</taxon>
        <taxon>Bacteroidota</taxon>
        <taxon>Flavobacteriia</taxon>
        <taxon>Flavobacteriales</taxon>
        <taxon>Flavobacteriaceae</taxon>
        <taxon>Leeuwenhoekiella</taxon>
    </lineage>
</organism>
<keyword evidence="3" id="KW-1185">Reference proteome</keyword>
<evidence type="ECO:0000313" key="3">
    <source>
        <dbReference type="Proteomes" id="UP001197770"/>
    </source>
</evidence>
<dbReference type="Proteomes" id="UP001197770">
    <property type="component" value="Unassembled WGS sequence"/>
</dbReference>
<proteinExistence type="predicted"/>
<evidence type="ECO:0000259" key="1">
    <source>
        <dbReference type="Pfam" id="PF13648"/>
    </source>
</evidence>
<reference evidence="2 3" key="1">
    <citation type="submission" date="2021-11" db="EMBL/GenBank/DDBJ databases">
        <title>Seasonal and diel survey of microbial diversity of the Tyrrhenian coast.</title>
        <authorList>
            <person name="Gattoni G."/>
            <person name="Corral P."/>
        </authorList>
    </citation>
    <scope>NUCLEOTIDE SEQUENCE [LARGE SCALE GENOMIC DNA]</scope>
    <source>
        <strain evidence="2 3">Mr9</strain>
    </source>
</reference>
<comment type="caution">
    <text evidence="2">The sequence shown here is derived from an EMBL/GenBank/DDBJ whole genome shotgun (WGS) entry which is preliminary data.</text>
</comment>
<dbReference type="Pfam" id="PF13648">
    <property type="entry name" value="Lipocalin_4"/>
    <property type="match status" value="1"/>
</dbReference>
<protein>
    <submittedName>
        <fullName evidence="2">Lipocalin family protein</fullName>
    </submittedName>
</protein>
<feature type="domain" description="Lipocalin-like" evidence="1">
    <location>
        <begin position="31"/>
        <end position="139"/>
    </location>
</feature>
<dbReference type="RefSeq" id="WP_228230745.1">
    <property type="nucleotide sequence ID" value="NZ_JAJGMW010000017.1"/>
</dbReference>
<sequence>MRKVISILILSVILVSCGGTSEVVKQSRKTLKGYWNLDNINYNNATGIYDVTLFGDVSSECMVGSTWRFIPNNNFGNYEITSTTCNPGKRYFVWSIPDQENAISYDILLKPTDEKMNSTMNDAGFRLNINYLSDNELTFTQTVQVDGKPFKIVMNFSKISE</sequence>
<evidence type="ECO:0000313" key="2">
    <source>
        <dbReference type="EMBL" id="MCC4213667.1"/>
    </source>
</evidence>
<name>A0ABS8GWV0_9FLAO</name>